<dbReference type="SUPFAM" id="SSF81383">
    <property type="entry name" value="F-box domain"/>
    <property type="match status" value="1"/>
</dbReference>
<dbReference type="SUPFAM" id="SSF52047">
    <property type="entry name" value="RNI-like"/>
    <property type="match status" value="1"/>
</dbReference>
<name>A0ABQ7ZDN8_BRANA</name>
<keyword evidence="3" id="KW-1185">Reference proteome</keyword>
<protein>
    <recommendedName>
        <fullName evidence="1">FBD domain-containing protein</fullName>
    </recommendedName>
</protein>
<dbReference type="PANTHER" id="PTHR31900:SF34">
    <property type="entry name" value="EMB|CAB62440.1-RELATED"/>
    <property type="match status" value="1"/>
</dbReference>
<dbReference type="InterPro" id="IPR001810">
    <property type="entry name" value="F-box_dom"/>
</dbReference>
<reference evidence="2 3" key="1">
    <citation type="submission" date="2021-05" db="EMBL/GenBank/DDBJ databases">
        <title>Genome Assembly of Synthetic Allotetraploid Brassica napus Reveals Homoeologous Exchanges between Subgenomes.</title>
        <authorList>
            <person name="Davis J.T."/>
        </authorList>
    </citation>
    <scope>NUCLEOTIDE SEQUENCE [LARGE SCALE GENOMIC DNA]</scope>
    <source>
        <strain evidence="3">cv. Da-Ae</strain>
        <tissue evidence="2">Seedling</tissue>
    </source>
</reference>
<organism evidence="2 3">
    <name type="scientific">Brassica napus</name>
    <name type="common">Rape</name>
    <dbReference type="NCBI Taxonomy" id="3708"/>
    <lineage>
        <taxon>Eukaryota</taxon>
        <taxon>Viridiplantae</taxon>
        <taxon>Streptophyta</taxon>
        <taxon>Embryophyta</taxon>
        <taxon>Tracheophyta</taxon>
        <taxon>Spermatophyta</taxon>
        <taxon>Magnoliopsida</taxon>
        <taxon>eudicotyledons</taxon>
        <taxon>Gunneridae</taxon>
        <taxon>Pentapetalae</taxon>
        <taxon>rosids</taxon>
        <taxon>malvids</taxon>
        <taxon>Brassicales</taxon>
        <taxon>Brassicaceae</taxon>
        <taxon>Brassiceae</taxon>
        <taxon>Brassica</taxon>
    </lineage>
</organism>
<evidence type="ECO:0000313" key="3">
    <source>
        <dbReference type="Proteomes" id="UP000824890"/>
    </source>
</evidence>
<dbReference type="InterPro" id="IPR050232">
    <property type="entry name" value="FBL13/AtMIF1-like"/>
</dbReference>
<feature type="domain" description="FBD" evidence="1">
    <location>
        <begin position="366"/>
        <end position="440"/>
    </location>
</feature>
<evidence type="ECO:0000313" key="2">
    <source>
        <dbReference type="EMBL" id="KAH0878327.1"/>
    </source>
</evidence>
<dbReference type="InterPro" id="IPR006566">
    <property type="entry name" value="FBD"/>
</dbReference>
<comment type="caution">
    <text evidence="2">The sequence shown here is derived from an EMBL/GenBank/DDBJ whole genome shotgun (WGS) entry which is preliminary data.</text>
</comment>
<dbReference type="SMART" id="SM00579">
    <property type="entry name" value="FBD"/>
    <property type="match status" value="1"/>
</dbReference>
<dbReference type="InterPro" id="IPR032675">
    <property type="entry name" value="LRR_dom_sf"/>
</dbReference>
<dbReference type="Proteomes" id="UP000824890">
    <property type="component" value="Unassembled WGS sequence"/>
</dbReference>
<sequence length="458" mass="52110">MANKAATCQEIKEKVCEDRISVLPDALLVQILLLLPIKEAVATSILSKPWSCIWTLMPKLVCKDTKHTNSKSFWWFFEQSLQLHKSPILEHLEVKLGSRCPADVDVGKLILKAVERNIRLLDFNLKWSAKPISLPKTLYTCKTLKKLILSNKILIELPFEAFLPSLIKLELFNVAYKDEGSLIRLLSSCPVLKTLIVVREKNDNVIKFSVKVPSLNSLVYINNNDDDGVCGCGCSSSSGSLIIDSPQLKYLRVNDFSEDGCSIESMSPNLTMARVDVGSPPNENFLTYLSSVKFLHMTWIDETEVFCSCVNYSQLIECMLRPCRAEYWVESVMLLLDNSPNLKVLMIDTKGIGESDDLRRWSYVPECLSSQLEILEWKKYGGTRDEKQLLEYILASSKCLKRAGISMRYSKDCNDKMKKKLRKELKSMPRASVSSELLFPAKFKWRSSVAQHCLFDLF</sequence>
<dbReference type="Gene3D" id="3.80.10.10">
    <property type="entry name" value="Ribonuclease Inhibitor"/>
    <property type="match status" value="1"/>
</dbReference>
<dbReference type="InterPro" id="IPR055411">
    <property type="entry name" value="LRR_FXL15/At3g58940/PEG3-like"/>
</dbReference>
<dbReference type="PANTHER" id="PTHR31900">
    <property type="entry name" value="F-BOX/RNI SUPERFAMILY PROTEIN-RELATED"/>
    <property type="match status" value="1"/>
</dbReference>
<dbReference type="Pfam" id="PF00646">
    <property type="entry name" value="F-box"/>
    <property type="match status" value="1"/>
</dbReference>
<dbReference type="EMBL" id="JAGKQM010000015">
    <property type="protein sequence ID" value="KAH0878327.1"/>
    <property type="molecule type" value="Genomic_DNA"/>
</dbReference>
<gene>
    <name evidence="2" type="ORF">HID58_065721</name>
</gene>
<accession>A0ABQ7ZDN8</accession>
<dbReference type="Pfam" id="PF08387">
    <property type="entry name" value="FBD"/>
    <property type="match status" value="1"/>
</dbReference>
<proteinExistence type="predicted"/>
<dbReference type="Pfam" id="PF24758">
    <property type="entry name" value="LRR_At5g56370"/>
    <property type="match status" value="1"/>
</dbReference>
<dbReference type="InterPro" id="IPR036047">
    <property type="entry name" value="F-box-like_dom_sf"/>
</dbReference>
<evidence type="ECO:0000259" key="1">
    <source>
        <dbReference type="SMART" id="SM00579"/>
    </source>
</evidence>